<evidence type="ECO:0000313" key="2">
    <source>
        <dbReference type="EMBL" id="CAK5281169.1"/>
    </source>
</evidence>
<feature type="compositionally biased region" description="Polar residues" evidence="1">
    <location>
        <begin position="141"/>
        <end position="150"/>
    </location>
</feature>
<dbReference type="AlphaFoldDB" id="A0AAD2K5Y6"/>
<name>A0AAD2K5Y6_9AGAR</name>
<feature type="region of interest" description="Disordered" evidence="1">
    <location>
        <begin position="13"/>
        <end position="171"/>
    </location>
</feature>
<proteinExistence type="predicted"/>
<gene>
    <name evidence="2" type="ORF">MYCIT1_LOCUS32079</name>
</gene>
<organism evidence="2 3">
    <name type="scientific">Mycena citricolor</name>
    <dbReference type="NCBI Taxonomy" id="2018698"/>
    <lineage>
        <taxon>Eukaryota</taxon>
        <taxon>Fungi</taxon>
        <taxon>Dikarya</taxon>
        <taxon>Basidiomycota</taxon>
        <taxon>Agaricomycotina</taxon>
        <taxon>Agaricomycetes</taxon>
        <taxon>Agaricomycetidae</taxon>
        <taxon>Agaricales</taxon>
        <taxon>Marasmiineae</taxon>
        <taxon>Mycenaceae</taxon>
        <taxon>Mycena</taxon>
    </lineage>
</organism>
<sequence length="171" mass="18262">MIKIQIHCFTPSLDFAAPPAAPPDPCRAPAAPTPHRHHQSCGPRPHRTRNSAATGPRSLRARSPRASPAQTQGTHRRCAAASWRARSAPRAAASKSARTRVGPCRTQTTAACSPGPVSSLPVHPPPDRKTASRSEERNSVGRMTSENWSQPAARKTEGCSVVGKSRCPRSD</sequence>
<feature type="compositionally biased region" description="Basic and acidic residues" evidence="1">
    <location>
        <begin position="125"/>
        <end position="139"/>
    </location>
</feature>
<evidence type="ECO:0000256" key="1">
    <source>
        <dbReference type="SAM" id="MobiDB-lite"/>
    </source>
</evidence>
<feature type="compositionally biased region" description="Low complexity" evidence="1">
    <location>
        <begin position="79"/>
        <end position="100"/>
    </location>
</feature>
<protein>
    <submittedName>
        <fullName evidence="2">Uncharacterized protein</fullName>
    </submittedName>
</protein>
<evidence type="ECO:0000313" key="3">
    <source>
        <dbReference type="Proteomes" id="UP001295794"/>
    </source>
</evidence>
<keyword evidence="3" id="KW-1185">Reference proteome</keyword>
<dbReference type="Proteomes" id="UP001295794">
    <property type="component" value="Unassembled WGS sequence"/>
</dbReference>
<comment type="caution">
    <text evidence="2">The sequence shown here is derived from an EMBL/GenBank/DDBJ whole genome shotgun (WGS) entry which is preliminary data.</text>
</comment>
<reference evidence="2" key="1">
    <citation type="submission" date="2023-11" db="EMBL/GenBank/DDBJ databases">
        <authorList>
            <person name="De Vega J J."/>
            <person name="De Vega J J."/>
        </authorList>
    </citation>
    <scope>NUCLEOTIDE SEQUENCE</scope>
</reference>
<dbReference type="EMBL" id="CAVNYO010000444">
    <property type="protein sequence ID" value="CAK5281169.1"/>
    <property type="molecule type" value="Genomic_DNA"/>
</dbReference>
<feature type="compositionally biased region" description="Basic residues" evidence="1">
    <location>
        <begin position="34"/>
        <end position="49"/>
    </location>
</feature>
<accession>A0AAD2K5Y6</accession>